<dbReference type="STRING" id="659018.ABB34_12945"/>
<evidence type="ECO:0000313" key="3">
    <source>
        <dbReference type="Proteomes" id="UP000050940"/>
    </source>
</evidence>
<feature type="transmembrane region" description="Helical" evidence="1">
    <location>
        <begin position="20"/>
        <end position="37"/>
    </location>
</feature>
<evidence type="ECO:0000256" key="1">
    <source>
        <dbReference type="SAM" id="Phobius"/>
    </source>
</evidence>
<dbReference type="PATRIC" id="fig|659018.3.peg.2792"/>
<dbReference type="OrthoDB" id="5975450at2"/>
<feature type="transmembrane region" description="Helical" evidence="1">
    <location>
        <begin position="72"/>
        <end position="93"/>
    </location>
</feature>
<keyword evidence="3" id="KW-1185">Reference proteome</keyword>
<evidence type="ECO:0000313" key="2">
    <source>
        <dbReference type="EMBL" id="KRG83103.1"/>
    </source>
</evidence>
<name>A0A0R0DM88_9GAMM</name>
<dbReference type="EMBL" id="LDJP01000080">
    <property type="protein sequence ID" value="KRG83103.1"/>
    <property type="molecule type" value="Genomic_DNA"/>
</dbReference>
<comment type="caution">
    <text evidence="2">The sequence shown here is derived from an EMBL/GenBank/DDBJ whole genome shotgun (WGS) entry which is preliminary data.</text>
</comment>
<dbReference type="Proteomes" id="UP000050940">
    <property type="component" value="Unassembled WGS sequence"/>
</dbReference>
<proteinExistence type="predicted"/>
<dbReference type="RefSeq" id="WP_057641736.1">
    <property type="nucleotide sequence ID" value="NZ_LDJP01000080.1"/>
</dbReference>
<feature type="transmembrane region" description="Helical" evidence="1">
    <location>
        <begin position="113"/>
        <end position="140"/>
    </location>
</feature>
<gene>
    <name evidence="2" type="ORF">ABB34_12945</name>
</gene>
<keyword evidence="1" id="KW-0812">Transmembrane</keyword>
<reference evidence="2 3" key="1">
    <citation type="submission" date="2015-05" db="EMBL/GenBank/DDBJ databases">
        <title>Genome sequencing and analysis of members of genus Stenotrophomonas.</title>
        <authorList>
            <person name="Patil P.P."/>
            <person name="Midha S."/>
            <person name="Patil P.B."/>
        </authorList>
    </citation>
    <scope>NUCLEOTIDE SEQUENCE [LARGE SCALE GENOMIC DNA]</scope>
    <source>
        <strain evidence="2 3">JCM 16244</strain>
    </source>
</reference>
<keyword evidence="1" id="KW-1133">Transmembrane helix</keyword>
<accession>A0A0R0DM88</accession>
<keyword evidence="1" id="KW-0472">Membrane</keyword>
<protein>
    <submittedName>
        <fullName evidence="2">Membrane protein</fullName>
    </submittedName>
</protein>
<sequence length="141" mass="14841">MAPLSPPPAGRTQHWLWPPLLLLGSLTVAIAWLLAALATGTPAGWMALVAALEAAWMLRLGTLRGGRLRVAVALLATVLIALAANWGIAAAWIGGPMGLTPWESALRLGPHLAWTLIGLGNGVAEIIWLLAGLLLAWWLAR</sequence>
<organism evidence="2 3">
    <name type="scientific">Stenotrophomonas daejeonensis</name>
    <dbReference type="NCBI Taxonomy" id="659018"/>
    <lineage>
        <taxon>Bacteria</taxon>
        <taxon>Pseudomonadati</taxon>
        <taxon>Pseudomonadota</taxon>
        <taxon>Gammaproteobacteria</taxon>
        <taxon>Lysobacterales</taxon>
        <taxon>Lysobacteraceae</taxon>
        <taxon>Stenotrophomonas</taxon>
    </lineage>
</organism>
<dbReference type="AlphaFoldDB" id="A0A0R0DM88"/>